<organism evidence="3 4">
    <name type="scientific">Pontixanthobacter aestiaquae</name>
    <dbReference type="NCBI Taxonomy" id="1509367"/>
    <lineage>
        <taxon>Bacteria</taxon>
        <taxon>Pseudomonadati</taxon>
        <taxon>Pseudomonadota</taxon>
        <taxon>Alphaproteobacteria</taxon>
        <taxon>Sphingomonadales</taxon>
        <taxon>Erythrobacteraceae</taxon>
        <taxon>Pontixanthobacter</taxon>
    </lineage>
</organism>
<feature type="compositionally biased region" description="Pro residues" evidence="1">
    <location>
        <begin position="30"/>
        <end position="47"/>
    </location>
</feature>
<feature type="region of interest" description="Disordered" evidence="1">
    <location>
        <begin position="118"/>
        <end position="137"/>
    </location>
</feature>
<evidence type="ECO:0000256" key="2">
    <source>
        <dbReference type="SAM" id="SignalP"/>
    </source>
</evidence>
<sequence>MRKYTLSATCAVGTLLAFQSAPLLAQDQASPPPGEEAPAMPEPPPHQLTPDEQAVFDGWSPEQQAGYAMWPGDVQTYYWSLPVPRQNMFWRLTDNDKIALAKMEPVDRAAAWEMVEKRLQDDAGAAPKPSDEMPAGS</sequence>
<gene>
    <name evidence="3" type="ORF">GRI35_10915</name>
</gene>
<feature type="region of interest" description="Disordered" evidence="1">
    <location>
        <begin position="24"/>
        <end position="53"/>
    </location>
</feature>
<keyword evidence="4" id="KW-1185">Reference proteome</keyword>
<reference evidence="3 4" key="1">
    <citation type="submission" date="2019-12" db="EMBL/GenBank/DDBJ databases">
        <title>Genomic-based taxomic classification of the family Erythrobacteraceae.</title>
        <authorList>
            <person name="Xu L."/>
        </authorList>
    </citation>
    <scope>NUCLEOTIDE SEQUENCE [LARGE SCALE GENOMIC DNA]</scope>
    <source>
        <strain evidence="3 4">KCTC 42006</strain>
    </source>
</reference>
<dbReference type="RefSeq" id="WP_160614185.1">
    <property type="nucleotide sequence ID" value="NZ_JAUFQM010000001.1"/>
</dbReference>
<dbReference type="Proteomes" id="UP000460290">
    <property type="component" value="Unassembled WGS sequence"/>
</dbReference>
<evidence type="ECO:0000313" key="3">
    <source>
        <dbReference type="EMBL" id="MXO83875.1"/>
    </source>
</evidence>
<comment type="caution">
    <text evidence="3">The sequence shown here is derived from an EMBL/GenBank/DDBJ whole genome shotgun (WGS) entry which is preliminary data.</text>
</comment>
<feature type="signal peptide" evidence="2">
    <location>
        <begin position="1"/>
        <end position="25"/>
    </location>
</feature>
<evidence type="ECO:0000313" key="4">
    <source>
        <dbReference type="Proteomes" id="UP000460290"/>
    </source>
</evidence>
<keyword evidence="2" id="KW-0732">Signal</keyword>
<accession>A0A844Z7I8</accession>
<feature type="chain" id="PRO_5032699004" evidence="2">
    <location>
        <begin position="26"/>
        <end position="137"/>
    </location>
</feature>
<evidence type="ECO:0000256" key="1">
    <source>
        <dbReference type="SAM" id="MobiDB-lite"/>
    </source>
</evidence>
<protein>
    <submittedName>
        <fullName evidence="3">Uncharacterized protein</fullName>
    </submittedName>
</protein>
<dbReference type="EMBL" id="WTYZ01000001">
    <property type="protein sequence ID" value="MXO83875.1"/>
    <property type="molecule type" value="Genomic_DNA"/>
</dbReference>
<proteinExistence type="predicted"/>
<dbReference type="OrthoDB" id="7511342at2"/>
<dbReference type="AlphaFoldDB" id="A0A844Z7I8"/>
<name>A0A844Z7I8_9SPHN</name>